<organism evidence="2 3">
    <name type="scientific">Shinella granuli</name>
    <dbReference type="NCBI Taxonomy" id="323621"/>
    <lineage>
        <taxon>Bacteria</taxon>
        <taxon>Pseudomonadati</taxon>
        <taxon>Pseudomonadota</taxon>
        <taxon>Alphaproteobacteria</taxon>
        <taxon>Hyphomicrobiales</taxon>
        <taxon>Rhizobiaceae</taxon>
        <taxon>Shinella</taxon>
    </lineage>
</organism>
<feature type="compositionally biased region" description="Low complexity" evidence="1">
    <location>
        <begin position="15"/>
        <end position="25"/>
    </location>
</feature>
<evidence type="ECO:0000313" key="2">
    <source>
        <dbReference type="EMBL" id="TCN48879.1"/>
    </source>
</evidence>
<sequence length="131" mass="14855">MHTQAHTDRRHQPRRLLPLRPAAQANNPDTITQDLNPRTIRLAEAFFDIEDDMNIAFRQSRLAGIALEHVLVEVRALSEIAKQRGDACTEYHLRQITRDLSAVFDAVTEADGASGRIERRYYEADKCEAAA</sequence>
<evidence type="ECO:0000256" key="1">
    <source>
        <dbReference type="SAM" id="MobiDB-lite"/>
    </source>
</evidence>
<proteinExistence type="predicted"/>
<dbReference type="RefSeq" id="WP_133033035.1">
    <property type="nucleotide sequence ID" value="NZ_BAABEI010000012.1"/>
</dbReference>
<dbReference type="AlphaFoldDB" id="A0A4R2DA58"/>
<protein>
    <submittedName>
        <fullName evidence="2">Uncharacterized protein</fullName>
    </submittedName>
</protein>
<accession>A0A4R2DA58</accession>
<name>A0A4R2DA58_SHIGR</name>
<evidence type="ECO:0000313" key="3">
    <source>
        <dbReference type="Proteomes" id="UP000295351"/>
    </source>
</evidence>
<dbReference type="EMBL" id="SLVX01000001">
    <property type="protein sequence ID" value="TCN48879.1"/>
    <property type="molecule type" value="Genomic_DNA"/>
</dbReference>
<gene>
    <name evidence="2" type="ORF">EV665_101618</name>
</gene>
<feature type="region of interest" description="Disordered" evidence="1">
    <location>
        <begin position="1"/>
        <end position="31"/>
    </location>
</feature>
<keyword evidence="3" id="KW-1185">Reference proteome</keyword>
<reference evidence="2 3" key="1">
    <citation type="submission" date="2019-03" db="EMBL/GenBank/DDBJ databases">
        <title>Genomic Encyclopedia of Type Strains, Phase IV (KMG-IV): sequencing the most valuable type-strain genomes for metagenomic binning, comparative biology and taxonomic classification.</title>
        <authorList>
            <person name="Goeker M."/>
        </authorList>
    </citation>
    <scope>NUCLEOTIDE SEQUENCE [LARGE SCALE GENOMIC DNA]</scope>
    <source>
        <strain evidence="2 3">DSM 18401</strain>
    </source>
</reference>
<comment type="caution">
    <text evidence="2">The sequence shown here is derived from an EMBL/GenBank/DDBJ whole genome shotgun (WGS) entry which is preliminary data.</text>
</comment>
<dbReference type="Proteomes" id="UP000295351">
    <property type="component" value="Unassembled WGS sequence"/>
</dbReference>